<protein>
    <submittedName>
        <fullName evidence="1">Uncharacterized protein</fullName>
    </submittedName>
</protein>
<dbReference type="RefSeq" id="WP_373391248.1">
    <property type="nucleotide sequence ID" value="NZ_JBCFQJ010000007.1"/>
</dbReference>
<sequence>MGDRPRIAKNEEKEIIDPLSYSANSSTDFAKKFHECSHDLSIELWLDKHCSLRQTERLGIDIDSLQKLALQAIKHIFYYQLRDVKFNIIQYPEFRGKDKRITIRQRTNNDEILNLVIECHFVDITLYEITLVTAMVEDNFRIFDGQYVLDIDGDSSILSRKIANKITKIRDFGYQ</sequence>
<gene>
    <name evidence="1" type="ORF">AAGV33_06965</name>
</gene>
<evidence type="ECO:0000313" key="2">
    <source>
        <dbReference type="Proteomes" id="UP001574170"/>
    </source>
</evidence>
<organism evidence="1 2">
    <name type="scientific">Flavobacterium magnesitis</name>
    <dbReference type="NCBI Taxonomy" id="3138077"/>
    <lineage>
        <taxon>Bacteria</taxon>
        <taxon>Pseudomonadati</taxon>
        <taxon>Bacteroidota</taxon>
        <taxon>Flavobacteriia</taxon>
        <taxon>Flavobacteriales</taxon>
        <taxon>Flavobacteriaceae</taxon>
        <taxon>Flavobacterium</taxon>
    </lineage>
</organism>
<evidence type="ECO:0000313" key="1">
    <source>
        <dbReference type="EMBL" id="MFA9194142.1"/>
    </source>
</evidence>
<proteinExistence type="predicted"/>
<reference evidence="1 2" key="1">
    <citation type="submission" date="2024-04" db="EMBL/GenBank/DDBJ databases">
        <title>New Clade of Flavobacterium.</title>
        <authorList>
            <person name="Matos L."/>
            <person name="Proenca D.N."/>
            <person name="Fransisco R.M."/>
            <person name="Chung A.P."/>
            <person name="Maccario L."/>
            <person name="Sorensen S.J."/>
            <person name="Morais P.V."/>
        </authorList>
    </citation>
    <scope>NUCLEOTIDE SEQUENCE [LARGE SCALE GENOMIC DNA]</scope>
    <source>
        <strain evidence="1 2">FBOR7N2.3</strain>
    </source>
</reference>
<keyword evidence="2" id="KW-1185">Reference proteome</keyword>
<name>A0ABV4TJ76_9FLAO</name>
<accession>A0ABV4TJ76</accession>
<comment type="caution">
    <text evidence="1">The sequence shown here is derived from an EMBL/GenBank/DDBJ whole genome shotgun (WGS) entry which is preliminary data.</text>
</comment>
<dbReference type="Proteomes" id="UP001574170">
    <property type="component" value="Unassembled WGS sequence"/>
</dbReference>
<dbReference type="EMBL" id="JBCFQK010000007">
    <property type="protein sequence ID" value="MFA9194142.1"/>
    <property type="molecule type" value="Genomic_DNA"/>
</dbReference>